<reference evidence="2 3" key="1">
    <citation type="journal article" date="2014" name="Curr. Microbiol.">
        <title>Spirosoma radiotolerans sp. nov., a gamma-radiation-resistant bacterium isolated from gamma ray-irradiated soil.</title>
        <authorList>
            <person name="Lee J.J."/>
            <person name="Srinivasan S."/>
            <person name="Lim S."/>
            <person name="Joe M."/>
            <person name="Im S."/>
            <person name="Bae S.I."/>
            <person name="Park K.R."/>
            <person name="Han J.H."/>
            <person name="Park S.H."/>
            <person name="Joo B.M."/>
            <person name="Park S.J."/>
            <person name="Kim M.K."/>
        </authorList>
    </citation>
    <scope>NUCLEOTIDE SEQUENCE [LARGE SCALE GENOMIC DNA]</scope>
    <source>
        <strain evidence="2 3">DG5A</strain>
    </source>
</reference>
<dbReference type="Proteomes" id="UP000033054">
    <property type="component" value="Chromosome"/>
</dbReference>
<dbReference type="Gene3D" id="2.40.50.1020">
    <property type="entry name" value="LytTr DNA-binding domain"/>
    <property type="match status" value="1"/>
</dbReference>
<dbReference type="AlphaFoldDB" id="A0A0E3V9Z0"/>
<sequence length="151" mass="17446">MFEKCFFATLNLSFGRVSIDFFSLGQLFITLKLFFSKYMIKQPMQTGFVLIPGYKDPQDTQRMIRLEGNGNYTIIHFADSSKILMVAQTLRYFEEQIPNFIRVNKSALINPAHVDELIRTGPKTMLLRLDDGLELLVSRRRISDVIMKLAS</sequence>
<name>A0A0E3V9Z0_9BACT</name>
<dbReference type="KEGG" id="srd:SD10_24710"/>
<evidence type="ECO:0000259" key="1">
    <source>
        <dbReference type="PROSITE" id="PS50930"/>
    </source>
</evidence>
<accession>A0A0E3V9Z0</accession>
<dbReference type="STRING" id="1379870.SD10_24710"/>
<feature type="domain" description="HTH LytTR-type" evidence="1">
    <location>
        <begin position="64"/>
        <end position="151"/>
    </location>
</feature>
<dbReference type="EMBL" id="CP010429">
    <property type="protein sequence ID" value="AKD57621.1"/>
    <property type="molecule type" value="Genomic_DNA"/>
</dbReference>
<keyword evidence="3" id="KW-1185">Reference proteome</keyword>
<protein>
    <recommendedName>
        <fullName evidence="1">HTH LytTR-type domain-containing protein</fullName>
    </recommendedName>
</protein>
<dbReference type="Pfam" id="PF04397">
    <property type="entry name" value="LytTR"/>
    <property type="match status" value="1"/>
</dbReference>
<dbReference type="SMART" id="SM00850">
    <property type="entry name" value="LytTR"/>
    <property type="match status" value="1"/>
</dbReference>
<evidence type="ECO:0000313" key="2">
    <source>
        <dbReference type="EMBL" id="AKD57621.1"/>
    </source>
</evidence>
<evidence type="ECO:0000313" key="3">
    <source>
        <dbReference type="Proteomes" id="UP000033054"/>
    </source>
</evidence>
<dbReference type="PROSITE" id="PS50930">
    <property type="entry name" value="HTH_LYTTR"/>
    <property type="match status" value="1"/>
</dbReference>
<organism evidence="2 3">
    <name type="scientific">Spirosoma radiotolerans</name>
    <dbReference type="NCBI Taxonomy" id="1379870"/>
    <lineage>
        <taxon>Bacteria</taxon>
        <taxon>Pseudomonadati</taxon>
        <taxon>Bacteroidota</taxon>
        <taxon>Cytophagia</taxon>
        <taxon>Cytophagales</taxon>
        <taxon>Cytophagaceae</taxon>
        <taxon>Spirosoma</taxon>
    </lineage>
</organism>
<dbReference type="InterPro" id="IPR007492">
    <property type="entry name" value="LytTR_DNA-bd_dom"/>
</dbReference>
<dbReference type="HOGENOM" id="CLU_1730261_0_0_10"/>
<gene>
    <name evidence="2" type="ORF">SD10_24710</name>
</gene>
<dbReference type="GO" id="GO:0003677">
    <property type="term" value="F:DNA binding"/>
    <property type="evidence" value="ECO:0007669"/>
    <property type="project" value="InterPro"/>
</dbReference>
<dbReference type="PATRIC" id="fig|1379870.5.peg.5346"/>
<proteinExistence type="predicted"/>